<protein>
    <submittedName>
        <fullName evidence="1">Uncharacterized protein</fullName>
    </submittedName>
</protein>
<evidence type="ECO:0000313" key="2">
    <source>
        <dbReference type="Proteomes" id="UP000028483"/>
    </source>
</evidence>
<accession>A0A077P1H9</accession>
<sequence>MLKMHSEAVKTVVDFQGVFVLKITHKCFLYT</sequence>
<evidence type="ECO:0000313" key="1">
    <source>
        <dbReference type="EMBL" id="CDH04915.1"/>
    </source>
</evidence>
<dbReference type="EMBL" id="CBSX010000065">
    <property type="protein sequence ID" value="CDH04915.1"/>
    <property type="molecule type" value="Genomic_DNA"/>
</dbReference>
<comment type="caution">
    <text evidence="1">The sequence shown here is derived from an EMBL/GenBank/DDBJ whole genome shotgun (WGS) entry which is preliminary data.</text>
</comment>
<dbReference type="AlphaFoldDB" id="A0A077P1H9"/>
<organism evidence="1 2">
    <name type="scientific">Xenorhabdus bovienii str. oregonense</name>
    <dbReference type="NCBI Taxonomy" id="1398202"/>
    <lineage>
        <taxon>Bacteria</taxon>
        <taxon>Pseudomonadati</taxon>
        <taxon>Pseudomonadota</taxon>
        <taxon>Gammaproteobacteria</taxon>
        <taxon>Enterobacterales</taxon>
        <taxon>Morganellaceae</taxon>
        <taxon>Xenorhabdus</taxon>
    </lineage>
</organism>
<dbReference type="Proteomes" id="UP000028483">
    <property type="component" value="Unassembled WGS sequence"/>
</dbReference>
<name>A0A077P1H9_XENBV</name>
<gene>
    <name evidence="1" type="ORF">XBO1_1570011</name>
</gene>
<dbReference type="HOGENOM" id="CLU_3399163_0_0_6"/>
<proteinExistence type="predicted"/>
<reference evidence="1" key="1">
    <citation type="submission" date="2013-07" db="EMBL/GenBank/DDBJ databases">
        <title>Sub-species coevolution in mutualistic symbiosis.</title>
        <authorList>
            <person name="Murfin K."/>
            <person name="Klassen J."/>
            <person name="Lee M."/>
            <person name="Forst S."/>
            <person name="Stock P."/>
            <person name="Goodrich-Blair H."/>
        </authorList>
    </citation>
    <scope>NUCLEOTIDE SEQUENCE [LARGE SCALE GENOMIC DNA]</scope>
    <source>
        <strain evidence="1">Oregonense</strain>
    </source>
</reference>